<feature type="coiled-coil region" evidence="1">
    <location>
        <begin position="7"/>
        <end position="58"/>
    </location>
</feature>
<feature type="coiled-coil region" evidence="1">
    <location>
        <begin position="106"/>
        <end position="150"/>
    </location>
</feature>
<dbReference type="PANTHER" id="PTHR21974:SF2">
    <property type="entry name" value="RE15880P"/>
    <property type="match status" value="1"/>
</dbReference>
<proteinExistence type="predicted"/>
<dbReference type="EMBL" id="JBFXLR010000008">
    <property type="protein sequence ID" value="KAL2856129.1"/>
    <property type="molecule type" value="Genomic_DNA"/>
</dbReference>
<gene>
    <name evidence="3" type="ORF">BJX68DRAFT_253351</name>
</gene>
<sequence length="368" mass="42406">MSLYDDISNVKDRHAQIVAELSTLENASDTLRSHDAFLSDLQEHLTNADRELAQIHKRTQVGRERHEKYRDSTMRRLVYRATGKRDQFEEKADEEMRSYYGALERENKLRAQRDMLEAQRREATEEKAGLEEACTRRVKLKAELDAMYERLFSGPTAEFPEEDEQEEAVKAAKSHHQTLSKELNSHRKALQCLARAQVTTKEALLFVFEARKACERDMLGFGGTLADFRRANSLSNAQQKVSQTQMLVDQARRFDPDIPDLPPMDIVQIDMISGILCDNFVFNMNYLNMIYHSFDQVKVAEEFLASVFRAAKRREEHLKNEVEDTAGDLETAQRELRRVREEAFIKASDPPPPYAEKPREASSTPTTA</sequence>
<keyword evidence="4" id="KW-1185">Reference proteome</keyword>
<evidence type="ECO:0000313" key="3">
    <source>
        <dbReference type="EMBL" id="KAL2856129.1"/>
    </source>
</evidence>
<evidence type="ECO:0000256" key="2">
    <source>
        <dbReference type="SAM" id="MobiDB-lite"/>
    </source>
</evidence>
<dbReference type="Proteomes" id="UP001610444">
    <property type="component" value="Unassembled WGS sequence"/>
</dbReference>
<feature type="region of interest" description="Disordered" evidence="2">
    <location>
        <begin position="341"/>
        <end position="368"/>
    </location>
</feature>
<protein>
    <submittedName>
        <fullName evidence="3">Uncharacterized protein</fullName>
    </submittedName>
</protein>
<keyword evidence="1" id="KW-0175">Coiled coil</keyword>
<organism evidence="3 4">
    <name type="scientific">Aspergillus pseudodeflectus</name>
    <dbReference type="NCBI Taxonomy" id="176178"/>
    <lineage>
        <taxon>Eukaryota</taxon>
        <taxon>Fungi</taxon>
        <taxon>Dikarya</taxon>
        <taxon>Ascomycota</taxon>
        <taxon>Pezizomycotina</taxon>
        <taxon>Eurotiomycetes</taxon>
        <taxon>Eurotiomycetidae</taxon>
        <taxon>Eurotiales</taxon>
        <taxon>Aspergillaceae</taxon>
        <taxon>Aspergillus</taxon>
        <taxon>Aspergillus subgen. Nidulantes</taxon>
    </lineage>
</organism>
<comment type="caution">
    <text evidence="3">The sequence shown here is derived from an EMBL/GenBank/DDBJ whole genome shotgun (WGS) entry which is preliminary data.</text>
</comment>
<evidence type="ECO:0000256" key="1">
    <source>
        <dbReference type="SAM" id="Coils"/>
    </source>
</evidence>
<dbReference type="RefSeq" id="XP_070902287.1">
    <property type="nucleotide sequence ID" value="XM_071042709.1"/>
</dbReference>
<dbReference type="PANTHER" id="PTHR21974">
    <property type="entry name" value="RE15880P"/>
    <property type="match status" value="1"/>
</dbReference>
<reference evidence="3 4" key="1">
    <citation type="submission" date="2024-07" db="EMBL/GenBank/DDBJ databases">
        <title>Section-level genome sequencing and comparative genomics of Aspergillus sections Usti and Cavernicolus.</title>
        <authorList>
            <consortium name="Lawrence Berkeley National Laboratory"/>
            <person name="Nybo J.L."/>
            <person name="Vesth T.C."/>
            <person name="Theobald S."/>
            <person name="Frisvad J.C."/>
            <person name="Larsen T.O."/>
            <person name="Kjaerboelling I."/>
            <person name="Rothschild-Mancinelli K."/>
            <person name="Lyhne E.K."/>
            <person name="Kogle M.E."/>
            <person name="Barry K."/>
            <person name="Clum A."/>
            <person name="Na H."/>
            <person name="Ledsgaard L."/>
            <person name="Lin J."/>
            <person name="Lipzen A."/>
            <person name="Kuo A."/>
            <person name="Riley R."/>
            <person name="Mondo S."/>
            <person name="LaButti K."/>
            <person name="Haridas S."/>
            <person name="Pangalinan J."/>
            <person name="Salamov A.A."/>
            <person name="Simmons B.A."/>
            <person name="Magnuson J.K."/>
            <person name="Chen J."/>
            <person name="Drula E."/>
            <person name="Henrissat B."/>
            <person name="Wiebenga A."/>
            <person name="Lubbers R.J."/>
            <person name="Gomes A.C."/>
            <person name="Macurrencykelacurrency M.R."/>
            <person name="Stajich J."/>
            <person name="Grigoriev I.V."/>
            <person name="Mortensen U.H."/>
            <person name="De vries R.P."/>
            <person name="Baker S.E."/>
            <person name="Andersen M.R."/>
        </authorList>
    </citation>
    <scope>NUCLEOTIDE SEQUENCE [LARGE SCALE GENOMIC DNA]</scope>
    <source>
        <strain evidence="3 4">CBS 756.74</strain>
    </source>
</reference>
<name>A0ABR4KV23_9EURO</name>
<accession>A0ABR4KV23</accession>
<evidence type="ECO:0000313" key="4">
    <source>
        <dbReference type="Proteomes" id="UP001610444"/>
    </source>
</evidence>
<dbReference type="GeneID" id="98157873"/>